<dbReference type="OrthoDB" id="4267316at2759"/>
<keyword evidence="3" id="KW-1185">Reference proteome</keyword>
<gene>
    <name evidence="2" type="ORF">BO94DRAFT_438154</name>
</gene>
<evidence type="ECO:0000313" key="2">
    <source>
        <dbReference type="EMBL" id="PWY70855.1"/>
    </source>
</evidence>
<evidence type="ECO:0000259" key="1">
    <source>
        <dbReference type="PROSITE" id="PS50011"/>
    </source>
</evidence>
<dbReference type="InterPro" id="IPR000719">
    <property type="entry name" value="Prot_kinase_dom"/>
</dbReference>
<proteinExistence type="predicted"/>
<organism evidence="2 3">
    <name type="scientific">Aspergillus sclerotioniger CBS 115572</name>
    <dbReference type="NCBI Taxonomy" id="1450535"/>
    <lineage>
        <taxon>Eukaryota</taxon>
        <taxon>Fungi</taxon>
        <taxon>Dikarya</taxon>
        <taxon>Ascomycota</taxon>
        <taxon>Pezizomycotina</taxon>
        <taxon>Eurotiomycetes</taxon>
        <taxon>Eurotiomycetidae</taxon>
        <taxon>Eurotiales</taxon>
        <taxon>Aspergillaceae</taxon>
        <taxon>Aspergillus</taxon>
        <taxon>Aspergillus subgen. Circumdati</taxon>
    </lineage>
</organism>
<protein>
    <recommendedName>
        <fullName evidence="1">Protein kinase domain-containing protein</fullName>
    </recommendedName>
</protein>
<dbReference type="RefSeq" id="XP_025462749.1">
    <property type="nucleotide sequence ID" value="XM_025607496.1"/>
</dbReference>
<reference evidence="2 3" key="1">
    <citation type="submission" date="2016-12" db="EMBL/GenBank/DDBJ databases">
        <title>The genomes of Aspergillus section Nigri reveals drivers in fungal speciation.</title>
        <authorList>
            <consortium name="DOE Joint Genome Institute"/>
            <person name="Vesth T.C."/>
            <person name="Nybo J."/>
            <person name="Theobald S."/>
            <person name="Brandl J."/>
            <person name="Frisvad J.C."/>
            <person name="Nielsen K.F."/>
            <person name="Lyhne E.K."/>
            <person name="Kogle M.E."/>
            <person name="Kuo A."/>
            <person name="Riley R."/>
            <person name="Clum A."/>
            <person name="Nolan M."/>
            <person name="Lipzen A."/>
            <person name="Salamov A."/>
            <person name="Henrissat B."/>
            <person name="Wiebenga A."/>
            <person name="De Vries R.P."/>
            <person name="Grigoriev I.V."/>
            <person name="Mortensen U.H."/>
            <person name="Andersen M.R."/>
            <person name="Baker S.E."/>
        </authorList>
    </citation>
    <scope>NUCLEOTIDE SEQUENCE [LARGE SCALE GENOMIC DNA]</scope>
    <source>
        <strain evidence="2 3">CBS 115572</strain>
    </source>
</reference>
<accession>A0A317V9W1</accession>
<dbReference type="SUPFAM" id="SSF56112">
    <property type="entry name" value="Protein kinase-like (PK-like)"/>
    <property type="match status" value="1"/>
</dbReference>
<dbReference type="AlphaFoldDB" id="A0A317V9W1"/>
<name>A0A317V9W1_9EURO</name>
<feature type="non-terminal residue" evidence="2">
    <location>
        <position position="153"/>
    </location>
</feature>
<dbReference type="GeneID" id="37109639"/>
<comment type="caution">
    <text evidence="2">The sequence shown here is derived from an EMBL/GenBank/DDBJ whole genome shotgun (WGS) entry which is preliminary data.</text>
</comment>
<feature type="non-terminal residue" evidence="2">
    <location>
        <position position="1"/>
    </location>
</feature>
<dbReference type="GO" id="GO:0005524">
    <property type="term" value="F:ATP binding"/>
    <property type="evidence" value="ECO:0007669"/>
    <property type="project" value="InterPro"/>
</dbReference>
<feature type="domain" description="Protein kinase" evidence="1">
    <location>
        <begin position="1"/>
        <end position="153"/>
    </location>
</feature>
<sequence>TGIPNFYGSYSMDFTHPDGRHCTVRLILIELVDGCTMNTLDPKSLSQLVRKAIMEQIITVESRVYEIGVDHFNTYPRNVLIEGLEMGPSRVHIKLVDFGHAKIGRSPHPEQIPESHYLGGTSISPILRWTTDGEREPMDSYDEWVDWDWNEWI</sequence>
<dbReference type="Proteomes" id="UP000246702">
    <property type="component" value="Unassembled WGS sequence"/>
</dbReference>
<evidence type="ECO:0000313" key="3">
    <source>
        <dbReference type="Proteomes" id="UP000246702"/>
    </source>
</evidence>
<dbReference type="PROSITE" id="PS50011">
    <property type="entry name" value="PROTEIN_KINASE_DOM"/>
    <property type="match status" value="1"/>
</dbReference>
<dbReference type="EMBL" id="MSFK01000038">
    <property type="protein sequence ID" value="PWY70855.1"/>
    <property type="molecule type" value="Genomic_DNA"/>
</dbReference>
<dbReference type="GO" id="GO:0004672">
    <property type="term" value="F:protein kinase activity"/>
    <property type="evidence" value="ECO:0007669"/>
    <property type="project" value="InterPro"/>
</dbReference>
<dbReference type="InterPro" id="IPR011009">
    <property type="entry name" value="Kinase-like_dom_sf"/>
</dbReference>